<reference evidence="1" key="1">
    <citation type="submission" date="2016-10" db="EMBL/GenBank/DDBJ databases">
        <title>Sequence of Gallionella enrichment culture.</title>
        <authorList>
            <person name="Poehlein A."/>
            <person name="Muehling M."/>
            <person name="Daniel R."/>
        </authorList>
    </citation>
    <scope>NUCLEOTIDE SEQUENCE</scope>
</reference>
<dbReference type="AlphaFoldDB" id="A0A1J5QFT1"/>
<name>A0A1J5QFT1_9ZZZZ</name>
<accession>A0A1J5QFT1</accession>
<comment type="caution">
    <text evidence="1">The sequence shown here is derived from an EMBL/GenBank/DDBJ whole genome shotgun (WGS) entry which is preliminary data.</text>
</comment>
<protein>
    <submittedName>
        <fullName evidence="1">Uncharacterized protein</fullName>
    </submittedName>
</protein>
<dbReference type="EMBL" id="MLJW01000845">
    <property type="protein sequence ID" value="OIQ82082.1"/>
    <property type="molecule type" value="Genomic_DNA"/>
</dbReference>
<gene>
    <name evidence="1" type="ORF">GALL_361340</name>
</gene>
<sequence length="96" mass="10388">MKWGHGPPLIREPLGGLDVLLDAMHGCRIMIDRIDAVIIHRRGGKPVPEYAALRGLGNQFADQSGLFVYGQRVVMSGAAAKGENGDYGDEDFLHGD</sequence>
<evidence type="ECO:0000313" key="1">
    <source>
        <dbReference type="EMBL" id="OIQ82082.1"/>
    </source>
</evidence>
<organism evidence="1">
    <name type="scientific">mine drainage metagenome</name>
    <dbReference type="NCBI Taxonomy" id="410659"/>
    <lineage>
        <taxon>unclassified sequences</taxon>
        <taxon>metagenomes</taxon>
        <taxon>ecological metagenomes</taxon>
    </lineage>
</organism>
<proteinExistence type="predicted"/>